<dbReference type="InterPro" id="IPR038056">
    <property type="entry name" value="YjbR-like_sf"/>
</dbReference>
<evidence type="ECO:0000313" key="1">
    <source>
        <dbReference type="EMBL" id="MBR0551616.1"/>
    </source>
</evidence>
<evidence type="ECO:0000313" key="2">
    <source>
        <dbReference type="Proteomes" id="UP000676996"/>
    </source>
</evidence>
<keyword evidence="2" id="KW-1185">Reference proteome</keyword>
<reference evidence="1" key="1">
    <citation type="submission" date="2021-04" db="EMBL/GenBank/DDBJ databases">
        <title>Ouciella asimina sp. nov., isolated from the surface seawater in the hydrothermal field of Okinawa Trough.</title>
        <authorList>
            <person name="Shuang W."/>
        </authorList>
    </citation>
    <scope>NUCLEOTIDE SEQUENCE</scope>
    <source>
        <strain evidence="1">LXI357</strain>
    </source>
</reference>
<dbReference type="GO" id="GO:0003677">
    <property type="term" value="F:DNA binding"/>
    <property type="evidence" value="ECO:0007669"/>
    <property type="project" value="UniProtKB-KW"/>
</dbReference>
<dbReference type="Gene3D" id="3.90.1150.30">
    <property type="match status" value="1"/>
</dbReference>
<dbReference type="EMBL" id="JAGRQC010000001">
    <property type="protein sequence ID" value="MBR0551616.1"/>
    <property type="molecule type" value="Genomic_DNA"/>
</dbReference>
<keyword evidence="1" id="KW-0238">DNA-binding</keyword>
<sequence length="123" mass="13964">MTTEATLARVRDVCLALPEAREKLSHGMPAFHIDKGKMFAYFWNDHHGDGVTALIVKTSGQEEQETLIEIDPDCYYRPPYFGPSGWVGMRLDRDEIDWDRVSDRVAISWELVAPARLLEAGGR</sequence>
<dbReference type="RefSeq" id="WP_284052885.1">
    <property type="nucleotide sequence ID" value="NZ_JAGRQC010000001.1"/>
</dbReference>
<name>A0A8T4IHB7_9SPHN</name>
<dbReference type="Proteomes" id="UP000676996">
    <property type="component" value="Unassembled WGS sequence"/>
</dbReference>
<protein>
    <submittedName>
        <fullName evidence="1">MmcQ/YjbR family DNA-binding protein</fullName>
    </submittedName>
</protein>
<organism evidence="1 2">
    <name type="scientific">Stakelama marina</name>
    <dbReference type="NCBI Taxonomy" id="2826939"/>
    <lineage>
        <taxon>Bacteria</taxon>
        <taxon>Pseudomonadati</taxon>
        <taxon>Pseudomonadota</taxon>
        <taxon>Alphaproteobacteria</taxon>
        <taxon>Sphingomonadales</taxon>
        <taxon>Sphingomonadaceae</taxon>
        <taxon>Stakelama</taxon>
    </lineage>
</organism>
<gene>
    <name evidence="1" type="ORF">J7S20_03745</name>
</gene>
<dbReference type="AlphaFoldDB" id="A0A8T4IHB7"/>
<comment type="caution">
    <text evidence="1">The sequence shown here is derived from an EMBL/GenBank/DDBJ whole genome shotgun (WGS) entry which is preliminary data.</text>
</comment>
<dbReference type="InterPro" id="IPR058532">
    <property type="entry name" value="YjbR/MT2646/Rv2570-like"/>
</dbReference>
<accession>A0A8T4IHB7</accession>
<dbReference type="SUPFAM" id="SSF142906">
    <property type="entry name" value="YjbR-like"/>
    <property type="match status" value="1"/>
</dbReference>
<dbReference type="Pfam" id="PF04237">
    <property type="entry name" value="YjbR"/>
    <property type="match status" value="1"/>
</dbReference>
<proteinExistence type="predicted"/>